<evidence type="ECO:0000313" key="8">
    <source>
        <dbReference type="EMBL" id="SUD90538.1"/>
    </source>
</evidence>
<keyword evidence="5" id="KW-0029">Amino-acid transport</keyword>
<dbReference type="InterPro" id="IPR027417">
    <property type="entry name" value="P-loop_NTPase"/>
</dbReference>
<sequence length="282" mass="31234">MQKPLAPAATSPNLPEPPLPLIETPVTHNVLEVRNLEAFYGPVMALRGVNIEVPEGKIVTILGANGAGKTTLMKTVSGVLHPQKGAVWFRGERIDGVQPDRLVNKGLAHVPEGREVFPFLSVAENLVMGAYTRRDKAEVARDIEMIYEYFPILKQRRNQSAGTLSGGQQQMLAIGRGLMSRPTLMLLDEPSLGLSPLLVQEIFTIIRRLNKEQGVTILLVEQNARVALKAADYGYVLETGRIVMAGSSDELMQSDDIKEFYLGQTQQSTDANTRFKRKKTWR</sequence>
<dbReference type="SMART" id="SM00382">
    <property type="entry name" value="AAA"/>
    <property type="match status" value="1"/>
</dbReference>
<evidence type="ECO:0000313" key="9">
    <source>
        <dbReference type="Proteomes" id="UP000254123"/>
    </source>
</evidence>
<evidence type="ECO:0000256" key="2">
    <source>
        <dbReference type="ARBA" id="ARBA00022448"/>
    </source>
</evidence>
<protein>
    <submittedName>
        <fullName evidence="8">LIV-I protein F</fullName>
    </submittedName>
</protein>
<proteinExistence type="inferred from homology"/>
<dbReference type="InterPro" id="IPR003439">
    <property type="entry name" value="ABC_transporter-like_ATP-bd"/>
</dbReference>
<dbReference type="InterPro" id="IPR030660">
    <property type="entry name" value="ABC_branched_ATPase_LivF/BraG"/>
</dbReference>
<dbReference type="AlphaFoldDB" id="A0A379LJ19"/>
<dbReference type="Proteomes" id="UP000254123">
    <property type="component" value="Unassembled WGS sequence"/>
</dbReference>
<dbReference type="Gene3D" id="3.40.50.300">
    <property type="entry name" value="P-loop containing nucleotide triphosphate hydrolases"/>
    <property type="match status" value="1"/>
</dbReference>
<dbReference type="PIRSF" id="PIRSF039137">
    <property type="entry name" value="ABC_branched_ATPase"/>
    <property type="match status" value="1"/>
</dbReference>
<name>A0A379LJ19_9GAMM</name>
<dbReference type="GO" id="GO:0015807">
    <property type="term" value="P:L-amino acid transport"/>
    <property type="evidence" value="ECO:0007669"/>
    <property type="project" value="TreeGrafter"/>
</dbReference>
<accession>A0A379LJ19</accession>
<dbReference type="PANTHER" id="PTHR43820:SF8">
    <property type="entry name" value="ABC TRANSPORTER SUBSTRATE-BINDING PROTEIN"/>
    <property type="match status" value="1"/>
</dbReference>
<keyword evidence="9" id="KW-1185">Reference proteome</keyword>
<dbReference type="InterPro" id="IPR017871">
    <property type="entry name" value="ABC_transporter-like_CS"/>
</dbReference>
<dbReference type="PANTHER" id="PTHR43820">
    <property type="entry name" value="HIGH-AFFINITY BRANCHED-CHAIN AMINO ACID TRANSPORT ATP-BINDING PROTEIN LIVF"/>
    <property type="match status" value="1"/>
</dbReference>
<organism evidence="8 9">
    <name type="scientific">Psychrobacter phenylpyruvicus</name>
    <dbReference type="NCBI Taxonomy" id="29432"/>
    <lineage>
        <taxon>Bacteria</taxon>
        <taxon>Pseudomonadati</taxon>
        <taxon>Pseudomonadota</taxon>
        <taxon>Gammaproteobacteria</taxon>
        <taxon>Moraxellales</taxon>
        <taxon>Moraxellaceae</taxon>
        <taxon>Psychrobacter</taxon>
    </lineage>
</organism>
<keyword evidence="3" id="KW-0547">Nucleotide-binding</keyword>
<evidence type="ECO:0000256" key="6">
    <source>
        <dbReference type="SAM" id="MobiDB-lite"/>
    </source>
</evidence>
<evidence type="ECO:0000256" key="5">
    <source>
        <dbReference type="ARBA" id="ARBA00022970"/>
    </source>
</evidence>
<evidence type="ECO:0000256" key="3">
    <source>
        <dbReference type="ARBA" id="ARBA00022741"/>
    </source>
</evidence>
<dbReference type="GO" id="GO:0016887">
    <property type="term" value="F:ATP hydrolysis activity"/>
    <property type="evidence" value="ECO:0007669"/>
    <property type="project" value="InterPro"/>
</dbReference>
<feature type="domain" description="ABC transporter" evidence="7">
    <location>
        <begin position="31"/>
        <end position="264"/>
    </location>
</feature>
<dbReference type="CDD" id="cd03224">
    <property type="entry name" value="ABC_TM1139_LivF_branched"/>
    <property type="match status" value="1"/>
</dbReference>
<dbReference type="InterPro" id="IPR052156">
    <property type="entry name" value="BCAA_Transport_ATP-bd_LivF"/>
</dbReference>
<keyword evidence="2" id="KW-0813">Transport</keyword>
<keyword evidence="4" id="KW-0067">ATP-binding</keyword>
<dbReference type="PROSITE" id="PS00211">
    <property type="entry name" value="ABC_TRANSPORTER_1"/>
    <property type="match status" value="1"/>
</dbReference>
<dbReference type="GO" id="GO:0015658">
    <property type="term" value="F:branched-chain amino acid transmembrane transporter activity"/>
    <property type="evidence" value="ECO:0007669"/>
    <property type="project" value="InterPro"/>
</dbReference>
<dbReference type="EMBL" id="UGVC01000001">
    <property type="protein sequence ID" value="SUD90538.1"/>
    <property type="molecule type" value="Genomic_DNA"/>
</dbReference>
<dbReference type="SUPFAM" id="SSF52540">
    <property type="entry name" value="P-loop containing nucleoside triphosphate hydrolases"/>
    <property type="match status" value="1"/>
</dbReference>
<dbReference type="PROSITE" id="PS50893">
    <property type="entry name" value="ABC_TRANSPORTER_2"/>
    <property type="match status" value="1"/>
</dbReference>
<dbReference type="Pfam" id="PF00005">
    <property type="entry name" value="ABC_tran"/>
    <property type="match status" value="1"/>
</dbReference>
<evidence type="ECO:0000259" key="7">
    <source>
        <dbReference type="PROSITE" id="PS50893"/>
    </source>
</evidence>
<comment type="similarity">
    <text evidence="1">Belongs to the ABC transporter superfamily.</text>
</comment>
<dbReference type="STRING" id="1123034.GCA_000685805_01232"/>
<gene>
    <name evidence="8" type="primary">livF</name>
    <name evidence="8" type="ORF">NCTC10526_00869</name>
</gene>
<dbReference type="GO" id="GO:0005524">
    <property type="term" value="F:ATP binding"/>
    <property type="evidence" value="ECO:0007669"/>
    <property type="project" value="UniProtKB-KW"/>
</dbReference>
<evidence type="ECO:0000256" key="4">
    <source>
        <dbReference type="ARBA" id="ARBA00022840"/>
    </source>
</evidence>
<reference evidence="8 9" key="1">
    <citation type="submission" date="2018-06" db="EMBL/GenBank/DDBJ databases">
        <authorList>
            <consortium name="Pathogen Informatics"/>
            <person name="Doyle S."/>
        </authorList>
    </citation>
    <scope>NUCLEOTIDE SEQUENCE [LARGE SCALE GENOMIC DNA]</scope>
    <source>
        <strain evidence="8 9">NCTC10526</strain>
    </source>
</reference>
<dbReference type="InterPro" id="IPR003593">
    <property type="entry name" value="AAA+_ATPase"/>
</dbReference>
<evidence type="ECO:0000256" key="1">
    <source>
        <dbReference type="ARBA" id="ARBA00005417"/>
    </source>
</evidence>
<feature type="region of interest" description="Disordered" evidence="6">
    <location>
        <begin position="1"/>
        <end position="20"/>
    </location>
</feature>